<proteinExistence type="predicted"/>
<evidence type="ECO:0000313" key="9">
    <source>
        <dbReference type="Proteomes" id="UP000005101"/>
    </source>
</evidence>
<evidence type="ECO:0000256" key="5">
    <source>
        <dbReference type="ARBA" id="ARBA00023136"/>
    </source>
</evidence>
<feature type="transmembrane region" description="Helical" evidence="6">
    <location>
        <begin position="283"/>
        <end position="307"/>
    </location>
</feature>
<comment type="subcellular location">
    <subcellularLocation>
        <location evidence="1">Cell membrane</location>
        <topology evidence="1">Multi-pass membrane protein</topology>
    </subcellularLocation>
</comment>
<dbReference type="PANTHER" id="PTHR30294">
    <property type="entry name" value="MEMBRANE COMPONENT OF ABC TRANSPORTER YHHJ-RELATED"/>
    <property type="match status" value="1"/>
</dbReference>
<keyword evidence="5 6" id="KW-0472">Membrane</keyword>
<dbReference type="InterPro" id="IPR013525">
    <property type="entry name" value="ABC2_TM"/>
</dbReference>
<evidence type="ECO:0000256" key="3">
    <source>
        <dbReference type="ARBA" id="ARBA00022692"/>
    </source>
</evidence>
<organism evidence="8 9">
    <name type="scientific">Bacteroides fragilis 3_1_12</name>
    <dbReference type="NCBI Taxonomy" id="457424"/>
    <lineage>
        <taxon>Bacteria</taxon>
        <taxon>Pseudomonadati</taxon>
        <taxon>Bacteroidota</taxon>
        <taxon>Bacteroidia</taxon>
        <taxon>Bacteroidales</taxon>
        <taxon>Bacteroidaceae</taxon>
        <taxon>Bacteroides</taxon>
    </lineage>
</organism>
<feature type="transmembrane region" description="Helical" evidence="6">
    <location>
        <begin position="399"/>
        <end position="419"/>
    </location>
</feature>
<feature type="transmembrane region" description="Helical" evidence="6">
    <location>
        <begin position="238"/>
        <end position="256"/>
    </location>
</feature>
<keyword evidence="3 6" id="KW-0812">Transmembrane</keyword>
<evidence type="ECO:0000256" key="4">
    <source>
        <dbReference type="ARBA" id="ARBA00022989"/>
    </source>
</evidence>
<sequence length="435" mass="48953">MNTIHHRRHRDSQSFNLLFTGCLREKIFSVPSVSSVVNQTQKPIIMQQSPITRVVQREWRRMTSRRLYFGVCLVLPLFTLFFMATIFGNGQMENIPIGIVDQDNTATSRDITRRMSAVPTFRVVRHFVDEAEARKAVQQKEIYGYLSIPPRFEQDMISGQDATLNYYYHYALLSVGGELMAAFESSLAPVALSPIVMKAVALGVNEQQIETFLLPVQANNHPIYNPSLDYSVYLSQPFFFVLFQVLVLLITVYAVGSEIKFRTAGEWLQAAGGDITIAVIGKLLPYTLIFSLIGILGNFVMFGILHIPFQGSWLLLNGMTVLFIIATQALALFIFSLFPAVAIIISIVSMVGSLGATLSGVTFPVLNMYPLVRDASYLFPVRHYTEITQTMLYYGGGFIHLWPSAVILCIFPLLALAMLPHLRRAIISRKYENIR</sequence>
<feature type="transmembrane region" description="Helical" evidence="6">
    <location>
        <begin position="313"/>
        <end position="335"/>
    </location>
</feature>
<evidence type="ECO:0000256" key="2">
    <source>
        <dbReference type="ARBA" id="ARBA00022475"/>
    </source>
</evidence>
<feature type="domain" description="ABC-2 type transporter transmembrane" evidence="7">
    <location>
        <begin position="72"/>
        <end position="418"/>
    </location>
</feature>
<name>A0ABN0BKD2_BACFG</name>
<feature type="transmembrane region" description="Helical" evidence="6">
    <location>
        <begin position="67"/>
        <end position="87"/>
    </location>
</feature>
<evidence type="ECO:0000313" key="8">
    <source>
        <dbReference type="EMBL" id="EFR53330.1"/>
    </source>
</evidence>
<gene>
    <name evidence="8" type="ORF">BFAG_02025</name>
</gene>
<dbReference type="Gene3D" id="3.40.1710.10">
    <property type="entry name" value="abc type-2 transporter like domain"/>
    <property type="match status" value="1"/>
</dbReference>
<dbReference type="EMBL" id="EQ973213">
    <property type="protein sequence ID" value="EFR53330.1"/>
    <property type="molecule type" value="Genomic_DNA"/>
</dbReference>
<protein>
    <recommendedName>
        <fullName evidence="7">ABC-2 type transporter transmembrane domain-containing protein</fullName>
    </recommendedName>
</protein>
<dbReference type="PROSITE" id="PS51257">
    <property type="entry name" value="PROKAR_LIPOPROTEIN"/>
    <property type="match status" value="1"/>
</dbReference>
<keyword evidence="2" id="KW-1003">Cell membrane</keyword>
<evidence type="ECO:0000256" key="1">
    <source>
        <dbReference type="ARBA" id="ARBA00004651"/>
    </source>
</evidence>
<evidence type="ECO:0000259" key="7">
    <source>
        <dbReference type="Pfam" id="PF12698"/>
    </source>
</evidence>
<dbReference type="InterPro" id="IPR051449">
    <property type="entry name" value="ABC-2_transporter_component"/>
</dbReference>
<keyword evidence="9" id="KW-1185">Reference proteome</keyword>
<evidence type="ECO:0000256" key="6">
    <source>
        <dbReference type="SAM" id="Phobius"/>
    </source>
</evidence>
<dbReference type="Pfam" id="PF12698">
    <property type="entry name" value="ABC2_membrane_3"/>
    <property type="match status" value="1"/>
</dbReference>
<accession>A0ABN0BKD2</accession>
<dbReference type="PANTHER" id="PTHR30294:SF47">
    <property type="entry name" value="INNER MEMBRANE TRANSPORT PERMEASE YHHJ"/>
    <property type="match status" value="1"/>
</dbReference>
<reference evidence="8 9" key="1">
    <citation type="submission" date="2008-12" db="EMBL/GenBank/DDBJ databases">
        <title>Annotation of Bacteroides fragilis strain 3_1_12.</title>
        <authorList>
            <consortium name="The Broad Institute Genome Sequencing Platform"/>
            <person name="Ward D."/>
            <person name="Young S.K."/>
            <person name="Kodira C.D."/>
            <person name="Zeng Q."/>
            <person name="Koehrsen M."/>
            <person name="Alvarado L."/>
            <person name="Berlin A."/>
            <person name="Borenstein D."/>
            <person name="Chen Z."/>
            <person name="Engels R."/>
            <person name="Freedman E."/>
            <person name="Gellesch M."/>
            <person name="Goldberg J."/>
            <person name="Griggs A."/>
            <person name="Gujja S."/>
            <person name="Heiman D."/>
            <person name="Hepburn T."/>
            <person name="Howarth C."/>
            <person name="Jen D."/>
            <person name="Larson L."/>
            <person name="Lewis B."/>
            <person name="Mehta T."/>
            <person name="Park D."/>
            <person name="Pearson M."/>
            <person name="Roberts A."/>
            <person name="Saif S."/>
            <person name="Shea T."/>
            <person name="Shenoy N."/>
            <person name="Sisk P."/>
            <person name="Stolte C."/>
            <person name="Sykes S."/>
            <person name="Walk T."/>
            <person name="White J."/>
            <person name="Yandava C."/>
            <person name="Allen-Vercoe E."/>
            <person name="Strauss J."/>
            <person name="Ambrose C."/>
            <person name="Lander E."/>
            <person name="Nusbaum C."/>
            <person name="Galagan J."/>
            <person name="Birren B."/>
        </authorList>
    </citation>
    <scope>NUCLEOTIDE SEQUENCE [LARGE SCALE GENOMIC DNA]</scope>
    <source>
        <strain evidence="8 9">3_1_12</strain>
    </source>
</reference>
<keyword evidence="4 6" id="KW-1133">Transmembrane helix</keyword>
<feature type="transmembrane region" description="Helical" evidence="6">
    <location>
        <begin position="342"/>
        <end position="366"/>
    </location>
</feature>
<dbReference type="Proteomes" id="UP000005101">
    <property type="component" value="Unassembled WGS sequence"/>
</dbReference>